<protein>
    <recommendedName>
        <fullName evidence="1">Neutral ceramidase</fullName>
    </recommendedName>
</protein>
<evidence type="ECO:0000313" key="4">
    <source>
        <dbReference type="EMBL" id="OXA39285.1"/>
    </source>
</evidence>
<dbReference type="InterPro" id="IPR031329">
    <property type="entry name" value="NEUT/ALK_ceramidase_N"/>
</dbReference>
<comment type="caution">
    <text evidence="4">The sequence shown here is derived from an EMBL/GenBank/DDBJ whole genome shotgun (WGS) entry which is preliminary data.</text>
</comment>
<dbReference type="GO" id="GO:0042759">
    <property type="term" value="P:long-chain fatty acid biosynthetic process"/>
    <property type="evidence" value="ECO:0007669"/>
    <property type="project" value="TreeGrafter"/>
</dbReference>
<accession>A0A226D103</accession>
<dbReference type="Proteomes" id="UP000198287">
    <property type="component" value="Unassembled WGS sequence"/>
</dbReference>
<feature type="binding site" evidence="2">
    <location>
        <position position="107"/>
    </location>
    <ligand>
        <name>Zn(2+)</name>
        <dbReference type="ChEBI" id="CHEBI:29105"/>
    </ligand>
</feature>
<feature type="binding site" evidence="2">
    <location>
        <position position="141"/>
    </location>
    <ligand>
        <name>Zn(2+)</name>
        <dbReference type="ChEBI" id="CHEBI:29105"/>
    </ligand>
</feature>
<evidence type="ECO:0000313" key="5">
    <source>
        <dbReference type="Proteomes" id="UP000198287"/>
    </source>
</evidence>
<dbReference type="GO" id="GO:0016020">
    <property type="term" value="C:membrane"/>
    <property type="evidence" value="ECO:0007669"/>
    <property type="project" value="GOC"/>
</dbReference>
<dbReference type="PANTHER" id="PTHR12670:SF1">
    <property type="entry name" value="NEUTRAL CERAMIDASE"/>
    <property type="match status" value="1"/>
</dbReference>
<proteinExistence type="predicted"/>
<reference evidence="4 5" key="1">
    <citation type="submission" date="2015-12" db="EMBL/GenBank/DDBJ databases">
        <title>The genome of Folsomia candida.</title>
        <authorList>
            <person name="Faddeeva A."/>
            <person name="Derks M.F."/>
            <person name="Anvar Y."/>
            <person name="Smit S."/>
            <person name="Van Straalen N."/>
            <person name="Roelofs D."/>
        </authorList>
    </citation>
    <scope>NUCLEOTIDE SEQUENCE [LARGE SCALE GENOMIC DNA]</scope>
    <source>
        <strain evidence="4 5">VU population</strain>
        <tissue evidence="4">Whole body</tissue>
    </source>
</reference>
<dbReference type="GO" id="GO:0017040">
    <property type="term" value="F:N-acylsphingosine amidohydrolase activity"/>
    <property type="evidence" value="ECO:0007669"/>
    <property type="project" value="InterPro"/>
</dbReference>
<dbReference type="GO" id="GO:0005576">
    <property type="term" value="C:extracellular region"/>
    <property type="evidence" value="ECO:0007669"/>
    <property type="project" value="TreeGrafter"/>
</dbReference>
<dbReference type="AlphaFoldDB" id="A0A226D103"/>
<evidence type="ECO:0000256" key="2">
    <source>
        <dbReference type="PIRSR" id="PIRSR606823-2"/>
    </source>
</evidence>
<gene>
    <name evidence="4" type="ORF">Fcan01_25975</name>
</gene>
<dbReference type="GO" id="GO:0046514">
    <property type="term" value="P:ceramide catabolic process"/>
    <property type="evidence" value="ECO:0007669"/>
    <property type="project" value="InterPro"/>
</dbReference>
<evidence type="ECO:0000259" key="3">
    <source>
        <dbReference type="Pfam" id="PF04734"/>
    </source>
</evidence>
<dbReference type="GO" id="GO:0046512">
    <property type="term" value="P:sphingosine biosynthetic process"/>
    <property type="evidence" value="ECO:0007669"/>
    <property type="project" value="TreeGrafter"/>
</dbReference>
<dbReference type="GO" id="GO:0046872">
    <property type="term" value="F:metal ion binding"/>
    <property type="evidence" value="ECO:0007669"/>
    <property type="project" value="UniProtKB-KW"/>
</dbReference>
<keyword evidence="2" id="KW-0479">Metal-binding</keyword>
<name>A0A226D103_FOLCA</name>
<feature type="domain" description="Neutral/alkaline non-lysosomal ceramidase N-terminal" evidence="3">
    <location>
        <begin position="93"/>
        <end position="166"/>
    </location>
</feature>
<dbReference type="PANTHER" id="PTHR12670">
    <property type="entry name" value="CERAMIDASE"/>
    <property type="match status" value="1"/>
</dbReference>
<dbReference type="InterPro" id="IPR006823">
    <property type="entry name" value="Ceramidase_alk"/>
</dbReference>
<comment type="cofactor">
    <cofactor evidence="2">
        <name>Zn(2+)</name>
        <dbReference type="ChEBI" id="CHEBI:29105"/>
    </cofactor>
    <text evidence="2">Binds 1 zinc ion per subunit.</text>
</comment>
<dbReference type="EMBL" id="LNIX01000039">
    <property type="protein sequence ID" value="OXA39285.1"/>
    <property type="molecule type" value="Genomic_DNA"/>
</dbReference>
<keyword evidence="5" id="KW-1185">Reference proteome</keyword>
<dbReference type="Pfam" id="PF04734">
    <property type="entry name" value="Ceramidase_alk"/>
    <property type="match status" value="1"/>
</dbReference>
<organism evidence="4 5">
    <name type="scientific">Folsomia candida</name>
    <name type="common">Springtail</name>
    <dbReference type="NCBI Taxonomy" id="158441"/>
    <lineage>
        <taxon>Eukaryota</taxon>
        <taxon>Metazoa</taxon>
        <taxon>Ecdysozoa</taxon>
        <taxon>Arthropoda</taxon>
        <taxon>Hexapoda</taxon>
        <taxon>Collembola</taxon>
        <taxon>Entomobryomorpha</taxon>
        <taxon>Isotomoidea</taxon>
        <taxon>Isotomidae</taxon>
        <taxon>Proisotominae</taxon>
        <taxon>Folsomia</taxon>
    </lineage>
</organism>
<keyword evidence="2" id="KW-0862">Zinc</keyword>
<evidence type="ECO:0000256" key="1">
    <source>
        <dbReference type="ARBA" id="ARBA00019235"/>
    </source>
</evidence>
<sequence length="243" mass="27342">MRYAAERQLVHTKDLCDSVQNHQKVTGSIGYAHHFVDVDVENVPHFNETSGEVEQVWLCQAAMGVAYFKEFYPKGELWKIIRDLIKVPSDEMYFRLGSVSLVGFPGEFTIMAGRQVFRHIQTVVPDSHIILAGLTNNYINYVTTPQEYDTKNYEGVATIFGRNTVPVVTYWMTQMATAVVELAPERIPDGPTPPSFLDLVRAEIGPWVIGRSTPGLEYVLRTPEAGGRSTLDLPEYARFAGIR</sequence>
<dbReference type="OrthoDB" id="191371at2759"/>